<dbReference type="STRING" id="1454201.NMS_1955"/>
<dbReference type="RefSeq" id="WP_148311367.1">
    <property type="nucleotide sequence ID" value="NZ_AP014548.1"/>
</dbReference>
<evidence type="ECO:0000313" key="2">
    <source>
        <dbReference type="Proteomes" id="UP000031760"/>
    </source>
</evidence>
<keyword evidence="2" id="KW-1185">Reference proteome</keyword>
<sequence length="141" mass="16091">MKTLETNLNIQKIRQIDCADLFFIDDLVIVEVKMHTLVGKKQLEHIIEAIENEILDISKVHFISNRVDPYSLKPTEFPCLKKKIDSFKSYSVVTYGSVGVTNLIFERMFLKSKIVRFDSLLEAIASKRGKSGYGGRAFFVA</sequence>
<accession>W8VQY0</accession>
<dbReference type="Proteomes" id="UP000031760">
    <property type="component" value="Chromosome"/>
</dbReference>
<reference evidence="1 2" key="1">
    <citation type="journal article" date="2014" name="Proc. Natl. Acad. Sci. U.S.A.">
        <title>Functional characterization of flavobacteria rhodopsins reveals a unique class of light-driven chloride pump in bacteria.</title>
        <authorList>
            <person name="Yoshizawa S."/>
            <person name="Kumagai Y."/>
            <person name="Kim H."/>
            <person name="Ogura Y."/>
            <person name="Hayashi T."/>
            <person name="Iwasaki W."/>
            <person name="DeLong E.F."/>
            <person name="Kogure K."/>
        </authorList>
    </citation>
    <scope>NUCLEOTIDE SEQUENCE [LARGE SCALE GENOMIC DNA]</scope>
    <source>
        <strain evidence="1 2">S1-08</strain>
    </source>
</reference>
<proteinExistence type="predicted"/>
<gene>
    <name evidence="1" type="ORF">NMS_1955</name>
</gene>
<dbReference type="AlphaFoldDB" id="W8VQY0"/>
<dbReference type="KEGG" id="nmf:NMS_1955"/>
<name>W8VQY0_9FLAO</name>
<protein>
    <submittedName>
        <fullName evidence="1">Uncharacterized protein</fullName>
    </submittedName>
</protein>
<organism evidence="1 2">
    <name type="scientific">Nonlabens marinus S1-08</name>
    <dbReference type="NCBI Taxonomy" id="1454201"/>
    <lineage>
        <taxon>Bacteria</taxon>
        <taxon>Pseudomonadati</taxon>
        <taxon>Bacteroidota</taxon>
        <taxon>Flavobacteriia</taxon>
        <taxon>Flavobacteriales</taxon>
        <taxon>Flavobacteriaceae</taxon>
        <taxon>Nonlabens</taxon>
    </lineage>
</organism>
<dbReference type="EMBL" id="AP014548">
    <property type="protein sequence ID" value="BAO55964.1"/>
    <property type="molecule type" value="Genomic_DNA"/>
</dbReference>
<dbReference type="HOGENOM" id="CLU_149784_0_0_10"/>
<dbReference type="OrthoDB" id="1144611at2"/>
<evidence type="ECO:0000313" key="1">
    <source>
        <dbReference type="EMBL" id="BAO55964.1"/>
    </source>
</evidence>